<evidence type="ECO:0000313" key="9">
    <source>
        <dbReference type="Proteomes" id="UP001151518"/>
    </source>
</evidence>
<reference evidence="8" key="1">
    <citation type="submission" date="2022-07" db="EMBL/GenBank/DDBJ databases">
        <title>Phylogenomic reconstructions and comparative analyses of Kickxellomycotina fungi.</title>
        <authorList>
            <person name="Reynolds N.K."/>
            <person name="Stajich J.E."/>
            <person name="Barry K."/>
            <person name="Grigoriev I.V."/>
            <person name="Crous P."/>
            <person name="Smith M.E."/>
        </authorList>
    </citation>
    <scope>NUCLEOTIDE SEQUENCE</scope>
    <source>
        <strain evidence="8">NRRL 3115</strain>
    </source>
</reference>
<organism evidence="8 9">
    <name type="scientific">Coemansia spiralis</name>
    <dbReference type="NCBI Taxonomy" id="417178"/>
    <lineage>
        <taxon>Eukaryota</taxon>
        <taxon>Fungi</taxon>
        <taxon>Fungi incertae sedis</taxon>
        <taxon>Zoopagomycota</taxon>
        <taxon>Kickxellomycotina</taxon>
        <taxon>Kickxellomycetes</taxon>
        <taxon>Kickxellales</taxon>
        <taxon>Kickxellaceae</taxon>
        <taxon>Coemansia</taxon>
    </lineage>
</organism>
<dbReference type="PANTHER" id="PTHR11802:SF472">
    <property type="entry name" value="SERINE CARBOXYPEPTIDASE CPVL-RELATED"/>
    <property type="match status" value="1"/>
</dbReference>
<dbReference type="SUPFAM" id="SSF53474">
    <property type="entry name" value="alpha/beta-Hydrolases"/>
    <property type="match status" value="1"/>
</dbReference>
<evidence type="ECO:0000256" key="3">
    <source>
        <dbReference type="ARBA" id="ARBA00022670"/>
    </source>
</evidence>
<feature type="signal peptide" evidence="7">
    <location>
        <begin position="1"/>
        <end position="20"/>
    </location>
</feature>
<dbReference type="Pfam" id="PF00450">
    <property type="entry name" value="Peptidase_S10"/>
    <property type="match status" value="2"/>
</dbReference>
<dbReference type="PRINTS" id="PR00724">
    <property type="entry name" value="CRBOXYPTASEC"/>
</dbReference>
<evidence type="ECO:0000256" key="5">
    <source>
        <dbReference type="ARBA" id="ARBA00022801"/>
    </source>
</evidence>
<dbReference type="PANTHER" id="PTHR11802">
    <property type="entry name" value="SERINE PROTEASE FAMILY S10 SERINE CARBOXYPEPTIDASE"/>
    <property type="match status" value="1"/>
</dbReference>
<evidence type="ECO:0000256" key="1">
    <source>
        <dbReference type="ARBA" id="ARBA00009431"/>
    </source>
</evidence>
<protein>
    <recommendedName>
        <fullName evidence="7">Carboxypeptidase</fullName>
        <ecNumber evidence="7">3.4.16.-</ecNumber>
    </recommendedName>
</protein>
<name>A0A9W8GBD4_9FUNG</name>
<dbReference type="OrthoDB" id="443318at2759"/>
<keyword evidence="2 7" id="KW-0121">Carboxypeptidase</keyword>
<dbReference type="EMBL" id="JANBTW010000007">
    <property type="protein sequence ID" value="KAJ2680098.1"/>
    <property type="molecule type" value="Genomic_DNA"/>
</dbReference>
<sequence length="624" mass="70373">MAVAWIALVLILGLGHSALGDSFSADSFDEDRVAGLPYRYGEQPLHESYAGHITVRTWTPTEGGAPDSGKAKLFYWYFPAITPKVAEPPLLLWIQGGPGSSSMIGLFTELGPLELTDDGEFYRRNVSWANEYDLLIVDQPAGTGFSSVTPQKNLTLNDLFPLAKRMPADVFKKWEESYSGNVNQYRDIKSPIFAEFAVAEARRALEALLMPSKRWSNSMLHFVDKFEKIVGARDSRALKMDTLLSRINKYEAYMEADRSKDLGALLSFDAEDLYLVNSGYGSENNKKEKSVWEQIGLSANESGDFVDGYVTNMRAVGKDMWTFMQTFYSRRPELRKRDFYIFSESYGGKFVPAIAAYFIQKNEEATSKTSELNINLRGVSIGNSWVHPLLQILVHGTIGFAWGLLDADQADVMDLLAFKALNHAMDGDLDEANIARLLMFDYYKNVTDGVNWYDIRMRNHKYKRTYLDRGLNQQAVRKALHSEDIAYEKDWGVYYHLTKDIMRTSAPLFPYLLEKGIPVQLAQGQFDFRDGAAGNTLWINELEWKDKQSFAQADRQKWWLQKELAGYERSGGLLTHRIVLNAGHMSPGDQPEACLDMVKRFVGSTTNPFSAAPSVTAASSTPPM</sequence>
<dbReference type="Proteomes" id="UP001151518">
    <property type="component" value="Unassembled WGS sequence"/>
</dbReference>
<dbReference type="Gene3D" id="3.40.50.1820">
    <property type="entry name" value="alpha/beta hydrolase"/>
    <property type="match status" value="2"/>
</dbReference>
<keyword evidence="6" id="KW-0325">Glycoprotein</keyword>
<dbReference type="GO" id="GO:0004185">
    <property type="term" value="F:serine-type carboxypeptidase activity"/>
    <property type="evidence" value="ECO:0007669"/>
    <property type="project" value="UniProtKB-UniRule"/>
</dbReference>
<dbReference type="GO" id="GO:0006508">
    <property type="term" value="P:proteolysis"/>
    <property type="evidence" value="ECO:0007669"/>
    <property type="project" value="UniProtKB-KW"/>
</dbReference>
<gene>
    <name evidence="8" type="ORF">GGI25_000987</name>
</gene>
<proteinExistence type="inferred from homology"/>
<dbReference type="EC" id="3.4.16.-" evidence="7"/>
<evidence type="ECO:0000256" key="2">
    <source>
        <dbReference type="ARBA" id="ARBA00022645"/>
    </source>
</evidence>
<evidence type="ECO:0000313" key="8">
    <source>
        <dbReference type="EMBL" id="KAJ2680098.1"/>
    </source>
</evidence>
<dbReference type="InterPro" id="IPR018202">
    <property type="entry name" value="Ser_caboxypep_ser_AS"/>
</dbReference>
<evidence type="ECO:0000256" key="7">
    <source>
        <dbReference type="RuleBase" id="RU361156"/>
    </source>
</evidence>
<dbReference type="PROSITE" id="PS00131">
    <property type="entry name" value="CARBOXYPEPT_SER_SER"/>
    <property type="match status" value="1"/>
</dbReference>
<comment type="similarity">
    <text evidence="1 7">Belongs to the peptidase S10 family.</text>
</comment>
<comment type="caution">
    <text evidence="8">The sequence shown here is derived from an EMBL/GenBank/DDBJ whole genome shotgun (WGS) entry which is preliminary data.</text>
</comment>
<evidence type="ECO:0000256" key="6">
    <source>
        <dbReference type="ARBA" id="ARBA00023180"/>
    </source>
</evidence>
<feature type="chain" id="PRO_5041012817" description="Carboxypeptidase" evidence="7">
    <location>
        <begin position="21"/>
        <end position="624"/>
    </location>
</feature>
<accession>A0A9W8GBD4</accession>
<dbReference type="InterPro" id="IPR001563">
    <property type="entry name" value="Peptidase_S10"/>
</dbReference>
<dbReference type="InterPro" id="IPR029058">
    <property type="entry name" value="AB_hydrolase_fold"/>
</dbReference>
<dbReference type="AlphaFoldDB" id="A0A9W8GBD4"/>
<evidence type="ECO:0000256" key="4">
    <source>
        <dbReference type="ARBA" id="ARBA00022729"/>
    </source>
</evidence>
<keyword evidence="5 7" id="KW-0378">Hydrolase</keyword>
<keyword evidence="3 7" id="KW-0645">Protease</keyword>
<keyword evidence="4 7" id="KW-0732">Signal</keyword>